<organism evidence="2 3">
    <name type="scientific">Actinomycetospora straminea</name>
    <dbReference type="NCBI Taxonomy" id="663607"/>
    <lineage>
        <taxon>Bacteria</taxon>
        <taxon>Bacillati</taxon>
        <taxon>Actinomycetota</taxon>
        <taxon>Actinomycetes</taxon>
        <taxon>Pseudonocardiales</taxon>
        <taxon>Pseudonocardiaceae</taxon>
        <taxon>Actinomycetospora</taxon>
    </lineage>
</organism>
<evidence type="ECO:0000313" key="2">
    <source>
        <dbReference type="EMBL" id="GAA4871158.1"/>
    </source>
</evidence>
<proteinExistence type="predicted"/>
<evidence type="ECO:0000313" key="3">
    <source>
        <dbReference type="Proteomes" id="UP001500457"/>
    </source>
</evidence>
<protein>
    <recommendedName>
        <fullName evidence="4">Quinol monooxygenase YgiN</fullName>
    </recommendedName>
</protein>
<evidence type="ECO:0000256" key="1">
    <source>
        <dbReference type="SAM" id="MobiDB-lite"/>
    </source>
</evidence>
<accession>A0ABP9E742</accession>
<reference evidence="3" key="1">
    <citation type="journal article" date="2019" name="Int. J. Syst. Evol. Microbiol.">
        <title>The Global Catalogue of Microorganisms (GCM) 10K type strain sequencing project: providing services to taxonomists for standard genome sequencing and annotation.</title>
        <authorList>
            <consortium name="The Broad Institute Genomics Platform"/>
            <consortium name="The Broad Institute Genome Sequencing Center for Infectious Disease"/>
            <person name="Wu L."/>
            <person name="Ma J."/>
        </authorList>
    </citation>
    <scope>NUCLEOTIDE SEQUENCE [LARGE SCALE GENOMIC DNA]</scope>
    <source>
        <strain evidence="3">JCM 17983</strain>
    </source>
</reference>
<feature type="compositionally biased region" description="Polar residues" evidence="1">
    <location>
        <begin position="86"/>
        <end position="95"/>
    </location>
</feature>
<dbReference type="Proteomes" id="UP001500457">
    <property type="component" value="Unassembled WGS sequence"/>
</dbReference>
<gene>
    <name evidence="2" type="ORF">GCM10023203_20680</name>
</gene>
<comment type="caution">
    <text evidence="2">The sequence shown here is derived from an EMBL/GenBank/DDBJ whole genome shotgun (WGS) entry which is preliminary data.</text>
</comment>
<sequence length="95" mass="10382">MTVHALADFPTDGFDHFRQAFTEADGARECESARVFRADDDRVVVLLTFPDDDALARFRAETEKDMASGGDMAPPVFTELHEESDLTAQATATGS</sequence>
<dbReference type="EMBL" id="BAABHQ010000004">
    <property type="protein sequence ID" value="GAA4871158.1"/>
    <property type="molecule type" value="Genomic_DNA"/>
</dbReference>
<feature type="region of interest" description="Disordered" evidence="1">
    <location>
        <begin position="63"/>
        <end position="95"/>
    </location>
</feature>
<dbReference type="RefSeq" id="WP_274233905.1">
    <property type="nucleotide sequence ID" value="NZ_BAABHQ010000004.1"/>
</dbReference>
<name>A0ABP9E742_9PSEU</name>
<keyword evidence="3" id="KW-1185">Reference proteome</keyword>
<evidence type="ECO:0008006" key="4">
    <source>
        <dbReference type="Google" id="ProtNLM"/>
    </source>
</evidence>